<reference evidence="11 15" key="6">
    <citation type="journal article" date="2013" name="Genome Announc.">
        <title>Complete genome sequence of an attenuated duck enteritis virus obtained by in vitro serial passage.</title>
        <authorList>
            <person name="Yang C."/>
            <person name="Li J."/>
            <person name="Li Q."/>
            <person name="Li H."/>
            <person name="Xia Y."/>
            <person name="Guo X."/>
            <person name="Yu K."/>
            <person name="Yang H."/>
        </authorList>
    </citation>
    <scope>NUCLEOTIDE SEQUENCE [LARGE SCALE GENOMIC DNA]</scope>
    <source>
        <strain evidence="11">K</strain>
    </source>
</reference>
<reference evidence="13" key="10">
    <citation type="journal article" date="2015" name="Arch. Virol.">
        <title>Biological properties of a duck enteritis virus attenuated via serial passaging in chick embryo fibroblasts.</title>
        <authorList>
            <person name="Yang C."/>
            <person name="Li J."/>
            <person name="Li Q."/>
            <person name="Li L."/>
            <person name="Sun M."/>
            <person name="Li H."/>
            <person name="Xia Y."/>
            <person name="Yang H."/>
            <person name="Yu K."/>
        </authorList>
    </citation>
    <scope>NUCLEOTIDE SEQUENCE</scope>
    <source>
        <strain evidence="13">CV p80</strain>
    </source>
</reference>
<dbReference type="Pfam" id="PF03369">
    <property type="entry name" value="Herpes_UL3"/>
    <property type="match status" value="1"/>
</dbReference>
<evidence type="ECO:0000313" key="18">
    <source>
        <dbReference type="Proteomes" id="UP000180937"/>
    </source>
</evidence>
<dbReference type="OrthoDB" id="16313at10239"/>
<sequence>MDTPVPSIITVLGDWGWECSTTQRDCTRIDQRGTLCSVWSMGAANGQQSRSKFDCQRDRGPGAEVLTSDVNIQNGAPAGTYDERGRCGTSPNETTCDQNYVSFDTMFMVSSIDELGRRLLTDTIRKDLRHSLAKFTIACTKTSSFSSSSNRRSKSRQTVKGGHGNKSLQMFVLCRRVHAKYIRDQLQTVIQARKPRKYYTRSADGRTQPVVPVYVYEFAAVDPVFLHRDNVIEVSTPQS</sequence>
<comment type="subcellular location">
    <subcellularLocation>
        <location evidence="1">Host nucleus</location>
    </subcellularLocation>
</comment>
<proteinExistence type="inferred from homology"/>
<evidence type="ECO:0000256" key="5">
    <source>
        <dbReference type="SAM" id="MobiDB-lite"/>
    </source>
</evidence>
<dbReference type="Proteomes" id="UP000114267">
    <property type="component" value="Segment"/>
</dbReference>
<evidence type="ECO:0000256" key="3">
    <source>
        <dbReference type="ARBA" id="ARBA00022553"/>
    </source>
</evidence>
<evidence type="ECO:0000313" key="10">
    <source>
        <dbReference type="EMBL" id="AGA17852.1"/>
    </source>
</evidence>
<feature type="region of interest" description="Disordered" evidence="5">
    <location>
        <begin position="144"/>
        <end position="163"/>
    </location>
</feature>
<evidence type="ECO:0000256" key="4">
    <source>
        <dbReference type="ARBA" id="ARBA00022562"/>
    </source>
</evidence>
<reference evidence="8" key="1">
    <citation type="submission" date="2007-04" db="EMBL/GenBank/DDBJ databases">
        <title>Molecular cloning and sequence analysis of duck enteritis virus UL3.</title>
        <authorList>
            <person name="Pan H."/>
            <person name="Cao R."/>
            <person name="Liu L."/>
        </authorList>
    </citation>
    <scope>NUCLEOTIDE SEQUENCE</scope>
    <source>
        <strain evidence="8">020318</strain>
    </source>
</reference>
<reference evidence="7" key="5">
    <citation type="submission" date="2009-07" db="EMBL/GenBank/DDBJ databases">
        <authorList>
            <person name="Li Y.F."/>
            <person name="Huang B."/>
        </authorList>
    </citation>
    <scope>NUCLEOTIDE SEQUENCE</scope>
    <source>
        <strain evidence="7">VAC</strain>
    </source>
</reference>
<dbReference type="Proteomes" id="UP000098628">
    <property type="component" value="Genome"/>
</dbReference>
<reference evidence="12 16" key="7">
    <citation type="submission" date="2013-06" db="EMBL/GenBank/DDBJ databases">
        <authorList>
            <person name="Zou Z."/>
            <person name="Hu Y."/>
        </authorList>
    </citation>
    <scope>NUCLEOTIDE SEQUENCE [LARGE SCALE GENOMIC DNA]</scope>
    <source>
        <strain evidence="12">C-KCE</strain>
    </source>
</reference>
<dbReference type="GeneID" id="8223386"/>
<reference evidence="10 18" key="8">
    <citation type="journal article" date="2014" name="Virus Genes">
        <title>Comparative genomic sequence analysis between a standard challenge strain and a vaccine strain of duck enteritis virus in China.</title>
        <authorList>
            <person name="Yang C."/>
            <person name="Li Q."/>
            <person name="Li J."/>
            <person name="Zhang G."/>
            <person name="Li H."/>
            <person name="Xia Y."/>
            <person name="Yang H."/>
            <person name="Yu K."/>
        </authorList>
    </citation>
    <scope>NUCLEOTIDE SEQUENCE [LARGE SCALE GENOMIC DNA]</scope>
    <source>
        <strain evidence="10">CV</strain>
    </source>
</reference>
<dbReference type="RefSeq" id="YP_003084421.1">
    <property type="nucleotide sequence ID" value="NC_013036.1"/>
</dbReference>
<dbReference type="Proteomes" id="UP000112239">
    <property type="component" value="Segment"/>
</dbReference>
<dbReference type="InterPro" id="IPR005035">
    <property type="entry name" value="Herpes_UL3"/>
</dbReference>
<dbReference type="EMBL" id="EF554396">
    <property type="protein sequence ID" value="ABU49733.1"/>
    <property type="molecule type" value="Genomic_DNA"/>
</dbReference>
<gene>
    <name evidence="6" type="primary">ul3</name>
    <name evidence="10" type="synonym">DEVCV62</name>
    <name evidence="11" type="synonym">ORF60</name>
    <name evidence="13" type="synonym">ORF62</name>
    <name evidence="7" type="synonym">UL3</name>
</gene>
<dbReference type="GO" id="GO:0042025">
    <property type="term" value="C:host cell nucleus"/>
    <property type="evidence" value="ECO:0007669"/>
    <property type="project" value="UniProtKB-SubCell"/>
</dbReference>
<reference evidence="9" key="2">
    <citation type="submission" date="2007-05" db="EMBL/GenBank/DDBJ databases">
        <title>Discovery and functional identification of novel UL3 gene of duck enteritis virus CHv strain.</title>
        <authorList>
            <person name="Cheng A.C."/>
            <person name="Wang M.S."/>
            <person name="Ge H."/>
        </authorList>
    </citation>
    <scope>NUCLEOTIDE SEQUENCE</scope>
    <source>
        <strain evidence="9">CHv</strain>
    </source>
</reference>
<evidence type="ECO:0000313" key="15">
    <source>
        <dbReference type="Proteomes" id="UP000112239"/>
    </source>
</evidence>
<evidence type="ECO:0000313" key="13">
    <source>
        <dbReference type="EMBL" id="AJG04929.1"/>
    </source>
</evidence>
<evidence type="ECO:0000313" key="7">
    <source>
        <dbReference type="EMBL" id="ABU49258.1"/>
    </source>
</evidence>
<organism evidence="6">
    <name type="scientific">anatid alphaherpesvirus 1</name>
    <dbReference type="NCBI Taxonomy" id="104388"/>
    <lineage>
        <taxon>Viruses</taxon>
        <taxon>Duplodnaviria</taxon>
        <taxon>Heunggongvirae</taxon>
        <taxon>Peploviricota</taxon>
        <taxon>Herviviricetes</taxon>
        <taxon>Herpesvirales</taxon>
        <taxon>Orthoherpesviridae</taxon>
        <taxon>Alphaherpesvirinae</taxon>
        <taxon>Mardivirus</taxon>
        <taxon>Mardivirus anatidalpha1</taxon>
    </lineage>
</organism>
<comment type="similarity">
    <text evidence="2">Belongs to the alphaherpesvirinae HHV-1 UL3 family.</text>
</comment>
<dbReference type="Proteomes" id="UP000164963">
    <property type="component" value="Genome"/>
</dbReference>
<dbReference type="KEGG" id="vg:8223386"/>
<evidence type="ECO:0000313" key="14">
    <source>
        <dbReference type="Proteomes" id="UP000098628"/>
    </source>
</evidence>
<evidence type="ECO:0000313" key="16">
    <source>
        <dbReference type="Proteomes" id="UP000114267"/>
    </source>
</evidence>
<dbReference type="EMBL" id="KJ549663">
    <property type="protein sequence ID" value="AJG04929.1"/>
    <property type="molecule type" value="Genomic_DNA"/>
</dbReference>
<dbReference type="EMBL" id="KF487736">
    <property type="protein sequence ID" value="AGS78720.1"/>
    <property type="molecule type" value="Genomic_DNA"/>
</dbReference>
<reference evidence="6" key="3">
    <citation type="journal article" date="2009" name="Genet. Mol. Biol.">
        <title>Comparative analysis of the genes UL1 through UL7 of the duck enteritis virus and other herpesviruses of the subfamily Alphaherpesvirinae.</title>
        <authorList>
            <person name="Li H."/>
            <person name="Liu S."/>
            <person name="Han Z."/>
            <person name="Shao Y."/>
            <person name="Chen S."/>
            <person name="Kong X."/>
        </authorList>
    </citation>
    <scope>NUCLEOTIDE SEQUENCE</scope>
    <source>
        <strain evidence="6">Chinese commercial DEV vaccine</strain>
    </source>
</reference>
<evidence type="ECO:0000313" key="12">
    <source>
        <dbReference type="EMBL" id="AGW24850.1"/>
    </source>
</evidence>
<reference evidence="14" key="9">
    <citation type="submission" date="2014-03" db="EMBL/GenBank/DDBJ databases">
        <title>Protective efficacy and genomic characteristics of a duck enteritis virus attenuated by serial passage in chick embryo fibroblast.</title>
        <authorList>
            <person name="Yang C."/>
            <person name="Li Q."/>
            <person name="Li J."/>
            <person name="Liu D."/>
            <person name="Li L."/>
            <person name="Li H."/>
            <person name="Xia Y."/>
            <person name="Yang H."/>
            <person name="Yu K."/>
        </authorList>
    </citation>
    <scope>NUCLEOTIDE SEQUENCE [LARGE SCALE GENOMIC DNA]</scope>
</reference>
<protein>
    <submittedName>
        <fullName evidence="6">Phosphoprotein</fullName>
    </submittedName>
    <submittedName>
        <fullName evidence="7">UL3</fullName>
    </submittedName>
</protein>
<name>A3RMA7_9ALPH</name>
<evidence type="ECO:0000313" key="17">
    <source>
        <dbReference type="Proteomes" id="UP000164963"/>
    </source>
</evidence>
<evidence type="ECO:0000256" key="1">
    <source>
        <dbReference type="ARBA" id="ARBA00004147"/>
    </source>
</evidence>
<dbReference type="EMBL" id="KF263690">
    <property type="protein sequence ID" value="AGW24850.1"/>
    <property type="molecule type" value="Genomic_DNA"/>
</dbReference>
<keyword evidence="3" id="KW-0597">Phosphoprotein</keyword>
<accession>A3RMA7</accession>
<keyword evidence="4" id="KW-1048">Host nucleus</keyword>
<dbReference type="EMBL" id="EF449516">
    <property type="protein sequence ID" value="ABN80461.1"/>
    <property type="molecule type" value="Genomic_DNA"/>
</dbReference>
<evidence type="ECO:0000313" key="6">
    <source>
        <dbReference type="EMBL" id="ABN80461.1"/>
    </source>
</evidence>
<dbReference type="EMBL" id="EF608146">
    <property type="protein sequence ID" value="ABU98777.1"/>
    <property type="molecule type" value="Genomic_DNA"/>
</dbReference>
<evidence type="ECO:0000313" key="11">
    <source>
        <dbReference type="EMBL" id="AGS78720.1"/>
    </source>
</evidence>
<evidence type="ECO:0000313" key="9">
    <source>
        <dbReference type="EMBL" id="ABU98777.1"/>
    </source>
</evidence>
<evidence type="ECO:0000256" key="2">
    <source>
        <dbReference type="ARBA" id="ARBA00006957"/>
    </source>
</evidence>
<dbReference type="Proteomes" id="UP000180937">
    <property type="component" value="Segment"/>
</dbReference>
<evidence type="ECO:0000313" key="8">
    <source>
        <dbReference type="EMBL" id="ABU49733.1"/>
    </source>
</evidence>
<dbReference type="EMBL" id="EU082088">
    <property type="protein sequence ID" value="ABU49258.1"/>
    <property type="molecule type" value="Genomic_DNA"/>
</dbReference>
<dbReference type="EMBL" id="JQ673560">
    <property type="protein sequence ID" value="AGA17852.1"/>
    <property type="molecule type" value="Genomic_DNA"/>
</dbReference>
<reference evidence="7 17" key="4">
    <citation type="journal article" date="2009" name="Virology">
        <title>Molecular characterization of the genome of duck enteritis virus.</title>
        <authorList>
            <person name="Li Y."/>
            <person name="Huang B."/>
            <person name="Ma X."/>
            <person name="Wu J."/>
            <person name="Li F."/>
            <person name="Ai W."/>
            <person name="Song M."/>
            <person name="Yang H."/>
        </authorList>
    </citation>
    <scope>NUCLEOTIDE SEQUENCE [LARGE SCALE GENOMIC DNA]</scope>
    <source>
        <strain evidence="7">VAC</strain>
    </source>
</reference>